<dbReference type="InterPro" id="IPR011249">
    <property type="entry name" value="Metalloenz_LuxS/M16"/>
</dbReference>
<name>A0A1G5MA90_AFIMA</name>
<dbReference type="InterPro" id="IPR011765">
    <property type="entry name" value="Pept_M16_N"/>
</dbReference>
<keyword evidence="9" id="KW-0645">Protease</keyword>
<keyword evidence="3" id="KW-0378">Hydrolase</keyword>
<dbReference type="AlphaFoldDB" id="A0A1G5MA90"/>
<evidence type="ECO:0000256" key="1">
    <source>
        <dbReference type="ARBA" id="ARBA00001947"/>
    </source>
</evidence>
<dbReference type="Proteomes" id="UP000199347">
    <property type="component" value="Unassembled WGS sequence"/>
</dbReference>
<keyword evidence="10" id="KW-1185">Reference proteome</keyword>
<accession>A0A1G5MA90</accession>
<dbReference type="Pfam" id="PF05193">
    <property type="entry name" value="Peptidase_M16_C"/>
    <property type="match status" value="1"/>
</dbReference>
<dbReference type="InterPro" id="IPR007863">
    <property type="entry name" value="Peptidase_M16_C"/>
</dbReference>
<sequence length="501" mass="54862">MKHFPFKVPTLVGAFMVSLILSPALDRAPAYAEDATPDEVQSTPQIARIAPNAEHFTLKNGMDVVVIPDKRAPVVTHMVWYRVGSADERPGQSGNAHFLEHLMFKGTKKHPGGEFSTYVSKIGGEENAFTSNDYTAYYQRVSKDHLKDVMEFEADRMSNLVLTDEVVAPERDVILEERRMRVDNDPGALMNEALNRIFYLNHPYGRPTIGWENEIKALNAKTALDFYHEFYTPSNAILVVAGDVTPEGVKDLAEETYGQIKSKPDSARPARPAEPPSPGPRTITVRDEKVREPNLMQFYAVPSAVTGKPGEAEALSVLADILGTGATSRFYNELVRDNGPATYAGAYYSPTAVDDSRLIVVGIPRDGVDLETLQADMEASIRKLADEGVSQEELTRAKNSVVADAVYSQDSQQSLARIVGSALAVGRTLEDVQTWPARIQKVTAKDVQEVAQRYLDPEKAATGYLKPALDQQADMSEAPGNTPAASHEPETADPAAAMEQN</sequence>
<reference evidence="9 10" key="1">
    <citation type="submission" date="2016-10" db="EMBL/GenBank/DDBJ databases">
        <authorList>
            <person name="de Groot N.N."/>
        </authorList>
    </citation>
    <scope>NUCLEOTIDE SEQUENCE [LARGE SCALE GENOMIC DNA]</scope>
    <source>
        <strain evidence="9 10">DSM 2698</strain>
    </source>
</reference>
<dbReference type="GO" id="GO:0046872">
    <property type="term" value="F:metal ion binding"/>
    <property type="evidence" value="ECO:0007669"/>
    <property type="project" value="InterPro"/>
</dbReference>
<evidence type="ECO:0000256" key="2">
    <source>
        <dbReference type="ARBA" id="ARBA00007261"/>
    </source>
</evidence>
<dbReference type="PROSITE" id="PS00143">
    <property type="entry name" value="INSULINASE"/>
    <property type="match status" value="1"/>
</dbReference>
<evidence type="ECO:0000313" key="9">
    <source>
        <dbReference type="EMBL" id="SCZ21671.1"/>
    </source>
</evidence>
<feature type="domain" description="Peptidase M16 N-terminal" evidence="7">
    <location>
        <begin position="65"/>
        <end position="210"/>
    </location>
</feature>
<dbReference type="GO" id="GO:0004222">
    <property type="term" value="F:metalloendopeptidase activity"/>
    <property type="evidence" value="ECO:0007669"/>
    <property type="project" value="InterPro"/>
</dbReference>
<dbReference type="SUPFAM" id="SSF63411">
    <property type="entry name" value="LuxS/MPP-like metallohydrolase"/>
    <property type="match status" value="2"/>
</dbReference>
<dbReference type="InterPro" id="IPR050361">
    <property type="entry name" value="MPP/UQCRC_Complex"/>
</dbReference>
<keyword evidence="6" id="KW-0732">Signal</keyword>
<feature type="signal peptide" evidence="6">
    <location>
        <begin position="1"/>
        <end position="32"/>
    </location>
</feature>
<dbReference type="PANTHER" id="PTHR11851">
    <property type="entry name" value="METALLOPROTEASE"/>
    <property type="match status" value="1"/>
</dbReference>
<feature type="region of interest" description="Disordered" evidence="5">
    <location>
        <begin position="258"/>
        <end position="282"/>
    </location>
</feature>
<dbReference type="Pfam" id="PF00675">
    <property type="entry name" value="Peptidase_M16"/>
    <property type="match status" value="1"/>
</dbReference>
<feature type="domain" description="Peptidase M16 C-terminal" evidence="8">
    <location>
        <begin position="218"/>
        <end position="400"/>
    </location>
</feature>
<protein>
    <submittedName>
        <fullName evidence="9">Zinc protease</fullName>
    </submittedName>
</protein>
<dbReference type="Gene3D" id="3.30.830.10">
    <property type="entry name" value="Metalloenzyme, LuxS/M16 peptidase-like"/>
    <property type="match status" value="2"/>
</dbReference>
<comment type="similarity">
    <text evidence="2 4">Belongs to the peptidase M16 family.</text>
</comment>
<keyword evidence="3" id="KW-0482">Metalloprotease</keyword>
<evidence type="ECO:0000259" key="8">
    <source>
        <dbReference type="Pfam" id="PF05193"/>
    </source>
</evidence>
<proteinExistence type="inferred from homology"/>
<evidence type="ECO:0000256" key="3">
    <source>
        <dbReference type="ARBA" id="ARBA00023049"/>
    </source>
</evidence>
<comment type="cofactor">
    <cofactor evidence="1">
        <name>Zn(2+)</name>
        <dbReference type="ChEBI" id="CHEBI:29105"/>
    </cofactor>
</comment>
<feature type="region of interest" description="Disordered" evidence="5">
    <location>
        <begin position="467"/>
        <end position="501"/>
    </location>
</feature>
<gene>
    <name evidence="9" type="ORF">SAMN03080610_00299</name>
</gene>
<evidence type="ECO:0000259" key="7">
    <source>
        <dbReference type="Pfam" id="PF00675"/>
    </source>
</evidence>
<feature type="chain" id="PRO_5011694856" evidence="6">
    <location>
        <begin position="33"/>
        <end position="501"/>
    </location>
</feature>
<dbReference type="EMBL" id="FMVW01000001">
    <property type="protein sequence ID" value="SCZ21671.1"/>
    <property type="molecule type" value="Genomic_DNA"/>
</dbReference>
<evidence type="ECO:0000313" key="10">
    <source>
        <dbReference type="Proteomes" id="UP000199347"/>
    </source>
</evidence>
<dbReference type="PANTHER" id="PTHR11851:SF49">
    <property type="entry name" value="MITOCHONDRIAL-PROCESSING PEPTIDASE SUBUNIT ALPHA"/>
    <property type="match status" value="1"/>
</dbReference>
<dbReference type="GO" id="GO:0006508">
    <property type="term" value="P:proteolysis"/>
    <property type="evidence" value="ECO:0007669"/>
    <property type="project" value="UniProtKB-KW"/>
</dbReference>
<dbReference type="STRING" id="1120955.SAMN03080610_00299"/>
<evidence type="ECO:0000256" key="4">
    <source>
        <dbReference type="RuleBase" id="RU004447"/>
    </source>
</evidence>
<dbReference type="InterPro" id="IPR001431">
    <property type="entry name" value="Pept_M16_Zn_BS"/>
</dbReference>
<organism evidence="9 10">
    <name type="scientific">Afifella marina DSM 2698</name>
    <dbReference type="NCBI Taxonomy" id="1120955"/>
    <lineage>
        <taxon>Bacteria</taxon>
        <taxon>Pseudomonadati</taxon>
        <taxon>Pseudomonadota</taxon>
        <taxon>Alphaproteobacteria</taxon>
        <taxon>Hyphomicrobiales</taxon>
        <taxon>Afifellaceae</taxon>
        <taxon>Afifella</taxon>
    </lineage>
</organism>
<evidence type="ECO:0000256" key="6">
    <source>
        <dbReference type="SAM" id="SignalP"/>
    </source>
</evidence>
<evidence type="ECO:0000256" key="5">
    <source>
        <dbReference type="SAM" id="MobiDB-lite"/>
    </source>
</evidence>